<dbReference type="GO" id="GO:0022627">
    <property type="term" value="C:cytosolic small ribosomal subunit"/>
    <property type="evidence" value="ECO:0007669"/>
    <property type="project" value="TreeGrafter"/>
</dbReference>
<comment type="function">
    <text evidence="8">Functions in the early steps of protein synthesis of a small number of specific mRNAs. Acts by directing the binding of methionyl-tRNAi to 40S ribosomal subunits. In contrast to the eIF-2 complex, it binds methionyl-tRNAi to 40S subunits in a codon-dependent manner, whereas the eIF-2 complex binds methionyl-tRNAi to 40S subunits in a GTP-dependent manner.</text>
</comment>
<dbReference type="OrthoDB" id="2194683at2759"/>
<accession>A0A2G8SHB8</accession>
<dbReference type="SUPFAM" id="SSF82171">
    <property type="entry name" value="DPP6 N-terminal domain-like"/>
    <property type="match status" value="1"/>
</dbReference>
<keyword evidence="3 8" id="KW-0396">Initiation factor</keyword>
<dbReference type="GO" id="GO:0003729">
    <property type="term" value="F:mRNA binding"/>
    <property type="evidence" value="ECO:0007669"/>
    <property type="project" value="TreeGrafter"/>
</dbReference>
<dbReference type="Pfam" id="PF08662">
    <property type="entry name" value="eIF2A"/>
    <property type="match status" value="1"/>
</dbReference>
<dbReference type="AlphaFoldDB" id="A0A2G8SHB8"/>
<feature type="compositionally biased region" description="Polar residues" evidence="9">
    <location>
        <begin position="454"/>
        <end position="463"/>
    </location>
</feature>
<evidence type="ECO:0000256" key="2">
    <source>
        <dbReference type="ARBA" id="ARBA00013819"/>
    </source>
</evidence>
<evidence type="ECO:0000313" key="11">
    <source>
        <dbReference type="EMBL" id="PIL33141.1"/>
    </source>
</evidence>
<proteinExistence type="inferred from homology"/>
<keyword evidence="6 8" id="KW-0810">Translation regulation</keyword>
<sequence>MASQPSQQYAFRAQKSFGLVGGTPNYDPIEAFQAPEVPARTYQYSSDGRFLAYAIPTGVRIFQAESSQLLQELSLPNIFEDGTQHKNLRVFSVSTGEDLVAFSQKSQEGWELQYTISESHAVRLVGPEIQVFRPAEWSKGVVDKLKVDGATSITLSPGLNPSVAVFIGEKKGQPASVKIYSLTSLNGLPTCQKTFFKAQRSQIKWNTLGTQVLVLTATDVDQANKSYYGETGGLYLLSAAGNFDCRITLDKDGPVHDLSWSPNSKEFIVTYGFMPAKTMLFDQRARSLHDFGTAFCNFVSFNPQGRLLAIAGFGNLAGKVDIYDRRTLNKITTIDASNTSHCEWSPDGRFLLTATLSPRLRVDNGIKIWHCTGPLVHVQLTDELYQTSWRPAPVDVLPPFPQNVPQSPPPASSVLQHATVAKPTPTKPAGAYRPPGARGIEASAAYKRDDDTPSGHSTPNGRFSRSPVPGRFQNGRRHVPGAPTSPSPVRPAGGDPEKRGRKRKGAKDKEGGKKEGKEGKEGKASGEASAVANGAVSVPPTPGGEGGLDPIAKKVRNLTKKLTSGVCDQLKAIDELKDKQKKGERLEATQLKKIDTEAEIRKELAGLGIKS</sequence>
<evidence type="ECO:0000256" key="4">
    <source>
        <dbReference type="ARBA" id="ARBA00022574"/>
    </source>
</evidence>
<evidence type="ECO:0000256" key="3">
    <source>
        <dbReference type="ARBA" id="ARBA00022540"/>
    </source>
</evidence>
<gene>
    <name evidence="11" type="ORF">GSI_04590</name>
</gene>
<dbReference type="GO" id="GO:0043022">
    <property type="term" value="F:ribosome binding"/>
    <property type="evidence" value="ECO:0007669"/>
    <property type="project" value="UniProtKB-UniRule"/>
</dbReference>
<feature type="compositionally biased region" description="Pro residues" evidence="9">
    <location>
        <begin position="400"/>
        <end position="411"/>
    </location>
</feature>
<organism evidence="11 12">
    <name type="scientific">Ganoderma sinense ZZ0214-1</name>
    <dbReference type="NCBI Taxonomy" id="1077348"/>
    <lineage>
        <taxon>Eukaryota</taxon>
        <taxon>Fungi</taxon>
        <taxon>Dikarya</taxon>
        <taxon>Basidiomycota</taxon>
        <taxon>Agaricomycotina</taxon>
        <taxon>Agaricomycetes</taxon>
        <taxon>Polyporales</taxon>
        <taxon>Polyporaceae</taxon>
        <taxon>Ganoderma</taxon>
    </lineage>
</organism>
<feature type="domain" description="Translation initiation factor beta propellor-like" evidence="10">
    <location>
        <begin position="193"/>
        <end position="386"/>
    </location>
</feature>
<dbReference type="PANTHER" id="PTHR13227">
    <property type="entry name" value="EUKARYOTIC TRANSLATION INITIATION FACTOR 2A"/>
    <property type="match status" value="1"/>
</dbReference>
<keyword evidence="5" id="KW-0677">Repeat</keyword>
<dbReference type="PANTHER" id="PTHR13227:SF0">
    <property type="entry name" value="EUKARYOTIC TRANSLATION INITIATION FACTOR 2A"/>
    <property type="match status" value="1"/>
</dbReference>
<dbReference type="Proteomes" id="UP000230002">
    <property type="component" value="Unassembled WGS sequence"/>
</dbReference>
<evidence type="ECO:0000256" key="8">
    <source>
        <dbReference type="PIRNR" id="PIRNR017222"/>
    </source>
</evidence>
<dbReference type="Gene3D" id="2.130.10.10">
    <property type="entry name" value="YVTN repeat-like/Quinoprotein amine dehydrogenase"/>
    <property type="match status" value="1"/>
</dbReference>
<evidence type="ECO:0000256" key="1">
    <source>
        <dbReference type="ARBA" id="ARBA00009573"/>
    </source>
</evidence>
<dbReference type="GO" id="GO:0006417">
    <property type="term" value="P:regulation of translation"/>
    <property type="evidence" value="ECO:0007669"/>
    <property type="project" value="UniProtKB-KW"/>
</dbReference>
<comment type="similarity">
    <text evidence="1 8">Belongs to the WD repeat EIF2A family.</text>
</comment>
<dbReference type="STRING" id="1077348.A0A2G8SHB8"/>
<evidence type="ECO:0000313" key="12">
    <source>
        <dbReference type="Proteomes" id="UP000230002"/>
    </source>
</evidence>
<evidence type="ECO:0000256" key="7">
    <source>
        <dbReference type="ARBA" id="ARBA00022917"/>
    </source>
</evidence>
<dbReference type="GO" id="GO:0000049">
    <property type="term" value="F:tRNA binding"/>
    <property type="evidence" value="ECO:0007669"/>
    <property type="project" value="UniProtKB-UniRule"/>
</dbReference>
<keyword evidence="7 8" id="KW-0648">Protein biosynthesis</keyword>
<evidence type="ECO:0000256" key="5">
    <source>
        <dbReference type="ARBA" id="ARBA00022737"/>
    </source>
</evidence>
<dbReference type="InterPro" id="IPR013979">
    <property type="entry name" value="TIF_beta_prop-like"/>
</dbReference>
<protein>
    <recommendedName>
        <fullName evidence="2 8">Eukaryotic translation initiation factor 2A</fullName>
        <shortName evidence="8">eIF-2A</shortName>
    </recommendedName>
</protein>
<dbReference type="InterPro" id="IPR011387">
    <property type="entry name" value="TIF2A"/>
</dbReference>
<name>A0A2G8SHB8_9APHY</name>
<feature type="compositionally biased region" description="Basic and acidic residues" evidence="9">
    <location>
        <begin position="507"/>
        <end position="524"/>
    </location>
</feature>
<comment type="caution">
    <text evidence="11">The sequence shown here is derived from an EMBL/GenBank/DDBJ whole genome shotgun (WGS) entry which is preliminary data.</text>
</comment>
<dbReference type="InterPro" id="IPR015943">
    <property type="entry name" value="WD40/YVTN_repeat-like_dom_sf"/>
</dbReference>
<evidence type="ECO:0000259" key="10">
    <source>
        <dbReference type="Pfam" id="PF08662"/>
    </source>
</evidence>
<keyword evidence="12" id="KW-1185">Reference proteome</keyword>
<dbReference type="GO" id="GO:0003743">
    <property type="term" value="F:translation initiation factor activity"/>
    <property type="evidence" value="ECO:0007669"/>
    <property type="project" value="UniProtKB-UniRule"/>
</dbReference>
<keyword evidence="4" id="KW-0853">WD repeat</keyword>
<reference evidence="11 12" key="1">
    <citation type="journal article" date="2015" name="Sci. Rep.">
        <title>Chromosome-level genome map provides insights into diverse defense mechanisms in the medicinal fungus Ganoderma sinense.</title>
        <authorList>
            <person name="Zhu Y."/>
            <person name="Xu J."/>
            <person name="Sun C."/>
            <person name="Zhou S."/>
            <person name="Xu H."/>
            <person name="Nelson D.R."/>
            <person name="Qian J."/>
            <person name="Song J."/>
            <person name="Luo H."/>
            <person name="Xiang L."/>
            <person name="Li Y."/>
            <person name="Xu Z."/>
            <person name="Ji A."/>
            <person name="Wang L."/>
            <person name="Lu S."/>
            <person name="Hayward A."/>
            <person name="Sun W."/>
            <person name="Li X."/>
            <person name="Schwartz D.C."/>
            <person name="Wang Y."/>
            <person name="Chen S."/>
        </authorList>
    </citation>
    <scope>NUCLEOTIDE SEQUENCE [LARGE SCALE GENOMIC DNA]</scope>
    <source>
        <strain evidence="11 12">ZZ0214-1</strain>
    </source>
</reference>
<evidence type="ECO:0000256" key="6">
    <source>
        <dbReference type="ARBA" id="ARBA00022845"/>
    </source>
</evidence>
<evidence type="ECO:0000256" key="9">
    <source>
        <dbReference type="SAM" id="MobiDB-lite"/>
    </source>
</evidence>
<dbReference type="PIRSF" id="PIRSF017222">
    <property type="entry name" value="eIF2A"/>
    <property type="match status" value="1"/>
</dbReference>
<feature type="region of interest" description="Disordered" evidence="9">
    <location>
        <begin position="400"/>
        <end position="550"/>
    </location>
</feature>
<dbReference type="EMBL" id="AYKW01000008">
    <property type="protein sequence ID" value="PIL33141.1"/>
    <property type="molecule type" value="Genomic_DNA"/>
</dbReference>